<evidence type="ECO:0000313" key="3">
    <source>
        <dbReference type="Proteomes" id="UP000051269"/>
    </source>
</evidence>
<proteinExistence type="inferred from homology"/>
<dbReference type="PANTHER" id="PTHR21381">
    <property type="entry name" value="ZGC:162297"/>
    <property type="match status" value="1"/>
</dbReference>
<sequence length="272" mass="29379">MTTPIRPLARFSHRKPVIAMIHVGALPGTTSHRSSVAELERHAIKEANAYIEAGVHGLLIENMHDTPYLKGSVGPEIVAVLAIIAREIKKASKLPCGIQILAGANEDALAVALAARLDFIRAEAYSFAHVADEGLMESCAGKLLRYRKAIGAETVGVWADIKKKHSSHAITADLGIREVAHAVEFMKGDAVIVTGATTGDSPDLADLRKTKTATTLPVYLGSGITHKNLGSYIQLADGFIVGSEFKKDGKWFNLLDQDRIIRFMSRHRKLAG</sequence>
<accession>A0A0R2RPK2</accession>
<comment type="caution">
    <text evidence="2">The sequence shown here is derived from an EMBL/GenBank/DDBJ whole genome shotgun (WGS) entry which is preliminary data.</text>
</comment>
<dbReference type="NCBIfam" id="TIGR00259">
    <property type="entry name" value="thylakoid_BtpA"/>
    <property type="match status" value="1"/>
</dbReference>
<dbReference type="EMBL" id="LIBO01000039">
    <property type="protein sequence ID" value="KRO62736.1"/>
    <property type="molecule type" value="Genomic_DNA"/>
</dbReference>
<evidence type="ECO:0008006" key="4">
    <source>
        <dbReference type="Google" id="ProtNLM"/>
    </source>
</evidence>
<dbReference type="SUPFAM" id="SSF51366">
    <property type="entry name" value="Ribulose-phoshate binding barrel"/>
    <property type="match status" value="1"/>
</dbReference>
<dbReference type="Proteomes" id="UP000051269">
    <property type="component" value="Unassembled WGS sequence"/>
</dbReference>
<dbReference type="Gene3D" id="3.20.20.70">
    <property type="entry name" value="Aldolase class I"/>
    <property type="match status" value="1"/>
</dbReference>
<dbReference type="PANTHER" id="PTHR21381:SF3">
    <property type="entry name" value="SGC REGION PROTEIN SGCQ-RELATED"/>
    <property type="match status" value="1"/>
</dbReference>
<dbReference type="InterPro" id="IPR011060">
    <property type="entry name" value="RibuloseP-bd_barrel"/>
</dbReference>
<dbReference type="PIRSF" id="PIRSF005956">
    <property type="entry name" value="BtpA"/>
    <property type="match status" value="1"/>
</dbReference>
<gene>
    <name evidence="2" type="ORF">ABR82_05390</name>
</gene>
<reference evidence="2 3" key="1">
    <citation type="submission" date="2015-10" db="EMBL/GenBank/DDBJ databases">
        <title>Metagenome-Assembled Genomes uncover a global brackish microbiome.</title>
        <authorList>
            <person name="Hugerth L.W."/>
            <person name="Larsson J."/>
            <person name="Alneberg J."/>
            <person name="Lindh M.V."/>
            <person name="Legrand C."/>
            <person name="Pinhassi J."/>
            <person name="Andersson A.F."/>
        </authorList>
    </citation>
    <scope>NUCLEOTIDE SEQUENCE [LARGE SCALE GENOMIC DNA]</scope>
    <source>
        <strain evidence="2">BACL18 MAG-120507-bin52</strain>
    </source>
</reference>
<protein>
    <recommendedName>
        <fullName evidence="4">BtpA family membrane complex biogenesis protein</fullName>
    </recommendedName>
</protein>
<evidence type="ECO:0000256" key="1">
    <source>
        <dbReference type="ARBA" id="ARBA00006007"/>
    </source>
</evidence>
<dbReference type="AlphaFoldDB" id="A0A0R2RPK2"/>
<organism evidence="2 3">
    <name type="scientific">Verrucomicrobia subdivision 6 bacterium BACL9 MAG-120507-bin52</name>
    <dbReference type="NCBI Taxonomy" id="1655590"/>
    <lineage>
        <taxon>Bacteria</taxon>
        <taxon>Pseudomonadati</taxon>
        <taxon>Verrucomicrobiota</taxon>
        <taxon>Verrucomicrobiia</taxon>
        <taxon>Verrucomicrobiales</taxon>
        <taxon>Verrucomicrobia subdivision 6</taxon>
    </lineage>
</organism>
<evidence type="ECO:0000313" key="2">
    <source>
        <dbReference type="EMBL" id="KRO62736.1"/>
    </source>
</evidence>
<name>A0A0R2RPK2_9BACT</name>
<comment type="similarity">
    <text evidence="1">Belongs to the BtpA family.</text>
</comment>
<dbReference type="InterPro" id="IPR013785">
    <property type="entry name" value="Aldolase_TIM"/>
</dbReference>
<dbReference type="InterPro" id="IPR005137">
    <property type="entry name" value="BtpA"/>
</dbReference>
<dbReference type="Pfam" id="PF03437">
    <property type="entry name" value="BtpA"/>
    <property type="match status" value="1"/>
</dbReference>